<dbReference type="Pfam" id="PF16016">
    <property type="entry name" value="VASt"/>
    <property type="match status" value="1"/>
</dbReference>
<feature type="compositionally biased region" description="Acidic residues" evidence="6">
    <location>
        <begin position="417"/>
        <end position="430"/>
    </location>
</feature>
<dbReference type="GO" id="GO:0005886">
    <property type="term" value="C:plasma membrane"/>
    <property type="evidence" value="ECO:0007669"/>
    <property type="project" value="TreeGrafter"/>
</dbReference>
<evidence type="ECO:0000256" key="6">
    <source>
        <dbReference type="SAM" id="MobiDB-lite"/>
    </source>
</evidence>
<evidence type="ECO:0000256" key="5">
    <source>
        <dbReference type="ARBA" id="ARBA00023136"/>
    </source>
</evidence>
<dbReference type="Gene3D" id="2.30.29.30">
    <property type="entry name" value="Pleckstrin-homology domain (PH domain)/Phosphotyrosine-binding domain (PTB)"/>
    <property type="match status" value="1"/>
</dbReference>
<organism evidence="8 9">
    <name type="scientific">Papiliotrema laurentii</name>
    <name type="common">Cryptococcus laurentii</name>
    <dbReference type="NCBI Taxonomy" id="5418"/>
    <lineage>
        <taxon>Eukaryota</taxon>
        <taxon>Fungi</taxon>
        <taxon>Dikarya</taxon>
        <taxon>Basidiomycota</taxon>
        <taxon>Agaricomycotina</taxon>
        <taxon>Tremellomycetes</taxon>
        <taxon>Tremellales</taxon>
        <taxon>Rhynchogastremaceae</taxon>
        <taxon>Papiliotrema</taxon>
    </lineage>
</organism>
<keyword evidence="9" id="KW-1185">Reference proteome</keyword>
<evidence type="ECO:0000256" key="4">
    <source>
        <dbReference type="ARBA" id="ARBA00022989"/>
    </source>
</evidence>
<evidence type="ECO:0000256" key="1">
    <source>
        <dbReference type="ARBA" id="ARBA00004167"/>
    </source>
</evidence>
<dbReference type="InterPro" id="IPR031968">
    <property type="entry name" value="VASt"/>
</dbReference>
<comment type="similarity">
    <text evidence="2">Belongs to the YSP2 family.</text>
</comment>
<reference evidence="8" key="1">
    <citation type="submission" date="2023-02" db="EMBL/GenBank/DDBJ databases">
        <title>Identification and recombinant expression of a fungal hydrolase from Papiliotrema laurentii that hydrolyzes apple cutin and clears colloidal polyester polyurethane.</title>
        <authorList>
            <consortium name="DOE Joint Genome Institute"/>
            <person name="Roman V.A."/>
            <person name="Bojanowski C."/>
            <person name="Crable B.R."/>
            <person name="Wagner D.N."/>
            <person name="Hung C.S."/>
            <person name="Nadeau L.J."/>
            <person name="Schratz L."/>
            <person name="Haridas S."/>
            <person name="Pangilinan J."/>
            <person name="Lipzen A."/>
            <person name="Na H."/>
            <person name="Yan M."/>
            <person name="Ng V."/>
            <person name="Grigoriev I.V."/>
            <person name="Spatafora J.W."/>
            <person name="Barlow D."/>
            <person name="Biffinger J."/>
            <person name="Kelley-Loughnane N."/>
            <person name="Varaljay V.A."/>
            <person name="Crookes-Goodson W.J."/>
        </authorList>
    </citation>
    <scope>NUCLEOTIDE SEQUENCE</scope>
    <source>
        <strain evidence="8">5307AH</strain>
    </source>
</reference>
<feature type="domain" description="VASt" evidence="7">
    <location>
        <begin position="242"/>
        <end position="414"/>
    </location>
</feature>
<evidence type="ECO:0000256" key="3">
    <source>
        <dbReference type="ARBA" id="ARBA00022692"/>
    </source>
</evidence>
<dbReference type="SMART" id="SM00568">
    <property type="entry name" value="GRAM"/>
    <property type="match status" value="1"/>
</dbReference>
<evidence type="ECO:0000259" key="7">
    <source>
        <dbReference type="PROSITE" id="PS51778"/>
    </source>
</evidence>
<accession>A0AAD9L5N3</accession>
<dbReference type="GO" id="GO:0005789">
    <property type="term" value="C:endoplasmic reticulum membrane"/>
    <property type="evidence" value="ECO:0007669"/>
    <property type="project" value="TreeGrafter"/>
</dbReference>
<protein>
    <recommendedName>
        <fullName evidence="7">VASt domain-containing protein</fullName>
    </recommendedName>
</protein>
<feature type="region of interest" description="Disordered" evidence="6">
    <location>
        <begin position="1"/>
        <end position="69"/>
    </location>
</feature>
<feature type="compositionally biased region" description="Low complexity" evidence="6">
    <location>
        <begin position="1"/>
        <end position="19"/>
    </location>
</feature>
<dbReference type="GO" id="GO:0140268">
    <property type="term" value="C:endoplasmic reticulum-plasma membrane contact site"/>
    <property type="evidence" value="ECO:0007669"/>
    <property type="project" value="TreeGrafter"/>
</dbReference>
<comment type="caution">
    <text evidence="8">The sequence shown here is derived from an EMBL/GenBank/DDBJ whole genome shotgun (WGS) entry which is preliminary data.</text>
</comment>
<name>A0AAD9L5N3_PAPLA</name>
<dbReference type="EMBL" id="JAODAN010000005">
    <property type="protein sequence ID" value="KAK1924530.1"/>
    <property type="molecule type" value="Genomic_DNA"/>
</dbReference>
<gene>
    <name evidence="8" type="ORF">DB88DRAFT_292025</name>
</gene>
<dbReference type="GO" id="GO:0032934">
    <property type="term" value="F:sterol binding"/>
    <property type="evidence" value="ECO:0007669"/>
    <property type="project" value="TreeGrafter"/>
</dbReference>
<comment type="subcellular location">
    <subcellularLocation>
        <location evidence="1">Membrane</location>
        <topology evidence="1">Single-pass membrane protein</topology>
    </subcellularLocation>
</comment>
<dbReference type="InterPro" id="IPR051482">
    <property type="entry name" value="Cholesterol_transport"/>
</dbReference>
<evidence type="ECO:0000313" key="9">
    <source>
        <dbReference type="Proteomes" id="UP001182556"/>
    </source>
</evidence>
<dbReference type="GO" id="GO:0120015">
    <property type="term" value="F:sterol transfer activity"/>
    <property type="evidence" value="ECO:0007669"/>
    <property type="project" value="TreeGrafter"/>
</dbReference>
<dbReference type="Pfam" id="PF02893">
    <property type="entry name" value="GRAM"/>
    <property type="match status" value="1"/>
</dbReference>
<keyword evidence="3" id="KW-0812">Transmembrane</keyword>
<dbReference type="GO" id="GO:0032366">
    <property type="term" value="P:intracellular sterol transport"/>
    <property type="evidence" value="ECO:0007669"/>
    <property type="project" value="TreeGrafter"/>
</dbReference>
<dbReference type="PANTHER" id="PTHR23319:SF4">
    <property type="entry name" value="GRAM DOMAIN CONTAINING 1B, ISOFORM E"/>
    <property type="match status" value="1"/>
</dbReference>
<dbReference type="InterPro" id="IPR004182">
    <property type="entry name" value="GRAM"/>
</dbReference>
<keyword evidence="5" id="KW-0472">Membrane</keyword>
<dbReference type="PANTHER" id="PTHR23319">
    <property type="entry name" value="GRAM DOMAIN CONTAINING 1B, ISOFORM E"/>
    <property type="match status" value="1"/>
</dbReference>
<evidence type="ECO:0000313" key="8">
    <source>
        <dbReference type="EMBL" id="KAK1924530.1"/>
    </source>
</evidence>
<proteinExistence type="inferred from homology"/>
<feature type="compositionally biased region" description="Low complexity" evidence="6">
    <location>
        <begin position="53"/>
        <end position="69"/>
    </location>
</feature>
<dbReference type="Proteomes" id="UP001182556">
    <property type="component" value="Unassembled WGS sequence"/>
</dbReference>
<feature type="region of interest" description="Disordered" evidence="6">
    <location>
        <begin position="415"/>
        <end position="444"/>
    </location>
</feature>
<dbReference type="AlphaFoldDB" id="A0AAD9L5N3"/>
<dbReference type="PROSITE" id="PS51778">
    <property type="entry name" value="VAST"/>
    <property type="match status" value="1"/>
</dbReference>
<dbReference type="InterPro" id="IPR011993">
    <property type="entry name" value="PH-like_dom_sf"/>
</dbReference>
<sequence>MTTPVVVESAASAPSSSSTIDVAQPDSASPRTVTFKPVPANASSSSIDDVGPSRARATSTVSTASSISAPGEVSDKRRAEFVKHFAKEIDPESEDTFEVLATQSCDLQSSVLIHGRLYVTPHHVCFRSNILGIVTKKIHPLKDVTQVEKGTTAKWIQNAVYVYVEGEDKYYGYGSLADRDVMYEAIVTAWKARAPERYAAMEQKRIYGRDSVEGPGLSDDAIADSDVSLPRKPKQTSCSGEHYKEVAMDVVLPLTLDQAFQLIYRNAEFIKQFYENKQGLKNVKITDWTQGEEGEERTLTYVMTISNPIGPNESDCDGKETIVVANPDTAYEVLSETHTPGVPSGKNFAVKTRTCLTRSSLHGKPATRMYCTSQCDWSSFSMLKSTITPAVIDGQKTYYKNLVSSVREWVKTHPDDYDVDEADDGDDGDGDTIQGESTVPAKADAKIQIEERKGSSGDKTLLHHASEIPHNPVMLGITFLCGLLLFLQIDRWVTGGPPLVCICDAE</sequence>
<keyword evidence="4" id="KW-1133">Transmembrane helix</keyword>
<evidence type="ECO:0000256" key="2">
    <source>
        <dbReference type="ARBA" id="ARBA00006582"/>
    </source>
</evidence>